<protein>
    <submittedName>
        <fullName evidence="3">Phosphatidylinositol transfer protein</fullName>
    </submittedName>
</protein>
<dbReference type="Gene3D" id="3.30.530.20">
    <property type="match status" value="2"/>
</dbReference>
<dbReference type="WBParaSite" id="ALUE_0001501701-mRNA-1">
    <property type="protein sequence ID" value="ALUE_0001501701-mRNA-1"/>
    <property type="gene ID" value="ALUE_0001501701"/>
</dbReference>
<proteinExistence type="predicted"/>
<dbReference type="GO" id="GO:0008525">
    <property type="term" value="F:phosphatidylcholine transporter activity"/>
    <property type="evidence" value="ECO:0007669"/>
    <property type="project" value="TreeGrafter"/>
</dbReference>
<dbReference type="Proteomes" id="UP000036681">
    <property type="component" value="Unplaced"/>
</dbReference>
<feature type="domain" description="Phosphatidylinositol transfer protein N-terminal" evidence="1">
    <location>
        <begin position="1"/>
        <end position="142"/>
    </location>
</feature>
<dbReference type="GO" id="GO:0008526">
    <property type="term" value="F:phosphatidylinositol transfer activity"/>
    <property type="evidence" value="ECO:0007669"/>
    <property type="project" value="TreeGrafter"/>
</dbReference>
<evidence type="ECO:0000259" key="1">
    <source>
        <dbReference type="Pfam" id="PF02121"/>
    </source>
</evidence>
<accession>A0A0M3IBD5</accession>
<dbReference type="SUPFAM" id="SSF55961">
    <property type="entry name" value="Bet v1-like"/>
    <property type="match status" value="2"/>
</dbReference>
<dbReference type="GO" id="GO:0031210">
    <property type="term" value="F:phosphatidylcholine binding"/>
    <property type="evidence" value="ECO:0007669"/>
    <property type="project" value="TreeGrafter"/>
</dbReference>
<dbReference type="PANTHER" id="PTHR10658">
    <property type="entry name" value="PHOSPHATIDYLINOSITOL TRANSFER PROTEIN"/>
    <property type="match status" value="1"/>
</dbReference>
<keyword evidence="2" id="KW-1185">Reference proteome</keyword>
<dbReference type="InterPro" id="IPR023393">
    <property type="entry name" value="START-like_dom_sf"/>
</dbReference>
<sequence length="351" mass="40299">MTVEEYQVGQLWSVAEASKAETGGGEGVEVLKNEPFDNVPLLGGRFSQGQYTHKIYHLQSKVPSLIRKIAPKGSLAIHEEAWNAYPYCKTVLTNPDYMKENFFVKIESIHLPDRGTTENAHGLSEEELERRDVVSINIANDNEFLSRAEPFSVNNKQAIQGRPSIVESQDGRWPWGRKEEPFSVNNKQAIQGRPPIVESQDGRWPWGRKEDDEFTYGSILHIRNAKSIGLTTFSFVMNCMDIKPETSPALFVSKRTGRGPLKNNWQETVEPVMCAYKLVTVHFKWFGFQKMVESFTHTQYPRLFSKFHREVFCWIDNWYGLTMADIREIEDKAQRELDEARKNGTVRGMTA</sequence>
<dbReference type="GO" id="GO:0035091">
    <property type="term" value="F:phosphatidylinositol binding"/>
    <property type="evidence" value="ECO:0007669"/>
    <property type="project" value="TreeGrafter"/>
</dbReference>
<dbReference type="GO" id="GO:0005737">
    <property type="term" value="C:cytoplasm"/>
    <property type="evidence" value="ECO:0007669"/>
    <property type="project" value="TreeGrafter"/>
</dbReference>
<evidence type="ECO:0000313" key="3">
    <source>
        <dbReference type="WBParaSite" id="ALUE_0001501701-mRNA-1"/>
    </source>
</evidence>
<dbReference type="Pfam" id="PF02121">
    <property type="entry name" value="IP_trans"/>
    <property type="match status" value="2"/>
</dbReference>
<dbReference type="PRINTS" id="PR00391">
    <property type="entry name" value="PITRANSFER"/>
</dbReference>
<feature type="domain" description="Phosphatidylinositol transfer protein N-terminal" evidence="1">
    <location>
        <begin position="240"/>
        <end position="334"/>
    </location>
</feature>
<organism evidence="2 3">
    <name type="scientific">Ascaris lumbricoides</name>
    <name type="common">Giant roundworm</name>
    <dbReference type="NCBI Taxonomy" id="6252"/>
    <lineage>
        <taxon>Eukaryota</taxon>
        <taxon>Metazoa</taxon>
        <taxon>Ecdysozoa</taxon>
        <taxon>Nematoda</taxon>
        <taxon>Chromadorea</taxon>
        <taxon>Rhabditida</taxon>
        <taxon>Spirurina</taxon>
        <taxon>Ascaridomorpha</taxon>
        <taxon>Ascaridoidea</taxon>
        <taxon>Ascarididae</taxon>
        <taxon>Ascaris</taxon>
    </lineage>
</organism>
<name>A0A0M3IBD5_ASCLU</name>
<evidence type="ECO:0000313" key="2">
    <source>
        <dbReference type="Proteomes" id="UP000036681"/>
    </source>
</evidence>
<dbReference type="InterPro" id="IPR001666">
    <property type="entry name" value="PI_transfer"/>
</dbReference>
<dbReference type="PANTHER" id="PTHR10658:SF11">
    <property type="entry name" value="VIBRATOR, ISOFORM B"/>
    <property type="match status" value="1"/>
</dbReference>
<dbReference type="InterPro" id="IPR055261">
    <property type="entry name" value="PI_transfer_N"/>
</dbReference>
<dbReference type="AlphaFoldDB" id="A0A0M3IBD5"/>
<reference evidence="3" key="1">
    <citation type="submission" date="2017-02" db="UniProtKB">
        <authorList>
            <consortium name="WormBaseParasite"/>
        </authorList>
    </citation>
    <scope>IDENTIFICATION</scope>
</reference>